<dbReference type="GO" id="GO:0006355">
    <property type="term" value="P:regulation of DNA-templated transcription"/>
    <property type="evidence" value="ECO:0007669"/>
    <property type="project" value="InterPro"/>
</dbReference>
<dbReference type="InterPro" id="IPR010982">
    <property type="entry name" value="Lambda_DNA-bd_dom_sf"/>
</dbReference>
<protein>
    <submittedName>
        <fullName evidence="1">Xre family transcriptional regulator</fullName>
    </submittedName>
</protein>
<organism evidence="1 2">
    <name type="scientific">Roseiarcus fermentans</name>
    <dbReference type="NCBI Taxonomy" id="1473586"/>
    <lineage>
        <taxon>Bacteria</taxon>
        <taxon>Pseudomonadati</taxon>
        <taxon>Pseudomonadota</taxon>
        <taxon>Alphaproteobacteria</taxon>
        <taxon>Hyphomicrobiales</taxon>
        <taxon>Roseiarcaceae</taxon>
        <taxon>Roseiarcus</taxon>
    </lineage>
</organism>
<dbReference type="EMBL" id="QNRK01000008">
    <property type="protein sequence ID" value="RBP15610.1"/>
    <property type="molecule type" value="Genomic_DNA"/>
</dbReference>
<dbReference type="PANTHER" id="PTHR40455">
    <property type="entry name" value="ANTITOXIN HIGA"/>
    <property type="match status" value="1"/>
</dbReference>
<dbReference type="RefSeq" id="WP_113888906.1">
    <property type="nucleotide sequence ID" value="NZ_QNRK01000008.1"/>
</dbReference>
<dbReference type="Proteomes" id="UP000253529">
    <property type="component" value="Unassembled WGS sequence"/>
</dbReference>
<dbReference type="SUPFAM" id="SSF47413">
    <property type="entry name" value="lambda repressor-like DNA-binding domains"/>
    <property type="match status" value="1"/>
</dbReference>
<dbReference type="GO" id="GO:0001046">
    <property type="term" value="F:core promoter sequence-specific DNA binding"/>
    <property type="evidence" value="ECO:0007669"/>
    <property type="project" value="TreeGrafter"/>
</dbReference>
<sequence>MQIQVIRSDEDHRAALAEIEALWGAEQGTDDGDRLEALVALVENYEARRWPLVVDPSLDAVDVLRFAIDELGHSRAELTEILGSRSRVSEILGRRRALTVPMIRAISEAWKLPAALLVRPTRARTAA</sequence>
<comment type="caution">
    <text evidence="1">The sequence shown here is derived from an EMBL/GenBank/DDBJ whole genome shotgun (WGS) entry which is preliminary data.</text>
</comment>
<reference evidence="1 2" key="1">
    <citation type="submission" date="2018-06" db="EMBL/GenBank/DDBJ databases">
        <title>Genomic Encyclopedia of Type Strains, Phase IV (KMG-IV): sequencing the most valuable type-strain genomes for metagenomic binning, comparative biology and taxonomic classification.</title>
        <authorList>
            <person name="Goeker M."/>
        </authorList>
    </citation>
    <scope>NUCLEOTIDE SEQUENCE [LARGE SCALE GENOMIC DNA]</scope>
    <source>
        <strain evidence="1 2">DSM 24875</strain>
    </source>
</reference>
<accession>A0A366FNI9</accession>
<dbReference type="AlphaFoldDB" id="A0A366FNI9"/>
<evidence type="ECO:0000313" key="1">
    <source>
        <dbReference type="EMBL" id="RBP15610.1"/>
    </source>
</evidence>
<name>A0A366FNI9_9HYPH</name>
<evidence type="ECO:0000313" key="2">
    <source>
        <dbReference type="Proteomes" id="UP000253529"/>
    </source>
</evidence>
<dbReference type="OrthoDB" id="9796786at2"/>
<gene>
    <name evidence="1" type="ORF">DFR50_108167</name>
</gene>
<dbReference type="PANTHER" id="PTHR40455:SF1">
    <property type="entry name" value="ANTITOXIN HIGA"/>
    <property type="match status" value="1"/>
</dbReference>
<dbReference type="InterPro" id="IPR039060">
    <property type="entry name" value="Antitox_HigA"/>
</dbReference>
<keyword evidence="2" id="KW-1185">Reference proteome</keyword>
<proteinExistence type="predicted"/>